<protein>
    <submittedName>
        <fullName evidence="1">Uncharacterized protein</fullName>
    </submittedName>
</protein>
<dbReference type="EMBL" id="VWSG01000001">
    <property type="protein sequence ID" value="KAA5538135.1"/>
    <property type="molecule type" value="Genomic_DNA"/>
</dbReference>
<keyword evidence="2" id="KW-1185">Reference proteome</keyword>
<name>A0A5M6CZ72_9FLAO</name>
<dbReference type="RefSeq" id="WP_150009378.1">
    <property type="nucleotide sequence ID" value="NZ_VWSG01000001.1"/>
</dbReference>
<sequence length="101" mass="11594">MEQKTQQIKKLISYLIKKYGSANIIVTDYWDADNTAIGIADKTKEYTVYISDNGRTENRFYVSLENPPTTNNFPYTPAGDFDNLSAEEVEKIVIEHLKIIK</sequence>
<proteinExistence type="predicted"/>
<dbReference type="AlphaFoldDB" id="A0A5M6CZ72"/>
<gene>
    <name evidence="1" type="ORF">F0460_00600</name>
</gene>
<accession>A0A5M6CZ72</accession>
<comment type="caution">
    <text evidence="1">The sequence shown here is derived from an EMBL/GenBank/DDBJ whole genome shotgun (WGS) entry which is preliminary data.</text>
</comment>
<reference evidence="1 2" key="1">
    <citation type="submission" date="2019-09" db="EMBL/GenBank/DDBJ databases">
        <title>Genome sequence and assembly of Flavobacterium sp.</title>
        <authorList>
            <person name="Chhetri G."/>
        </authorList>
    </citation>
    <scope>NUCLEOTIDE SEQUENCE [LARGE SCALE GENOMIC DNA]</scope>
    <source>
        <strain evidence="1 2">SNL9</strain>
    </source>
</reference>
<organism evidence="1 2">
    <name type="scientific">Paenimyroides baculatum</name>
    <dbReference type="NCBI Taxonomy" id="2608000"/>
    <lineage>
        <taxon>Bacteria</taxon>
        <taxon>Pseudomonadati</taxon>
        <taxon>Bacteroidota</taxon>
        <taxon>Flavobacteriia</taxon>
        <taxon>Flavobacteriales</taxon>
        <taxon>Flavobacteriaceae</taxon>
        <taxon>Paenimyroides</taxon>
    </lineage>
</organism>
<dbReference type="Proteomes" id="UP000325141">
    <property type="component" value="Unassembled WGS sequence"/>
</dbReference>
<evidence type="ECO:0000313" key="1">
    <source>
        <dbReference type="EMBL" id="KAA5538135.1"/>
    </source>
</evidence>
<evidence type="ECO:0000313" key="2">
    <source>
        <dbReference type="Proteomes" id="UP000325141"/>
    </source>
</evidence>